<evidence type="ECO:0000259" key="12">
    <source>
        <dbReference type="SMART" id="SM01267"/>
    </source>
</evidence>
<dbReference type="CDD" id="cd01176">
    <property type="entry name" value="IPT_RBP-Jkappa"/>
    <property type="match status" value="1"/>
</dbReference>
<dbReference type="GO" id="GO:0000978">
    <property type="term" value="F:RNA polymerase II cis-regulatory region sequence-specific DNA binding"/>
    <property type="evidence" value="ECO:0007669"/>
    <property type="project" value="InterPro"/>
</dbReference>
<keyword evidence="3" id="KW-0678">Repressor</keyword>
<dbReference type="EMBL" id="CAQQ02196790">
    <property type="status" value="NOT_ANNOTATED_CDS"/>
    <property type="molecule type" value="Genomic_DNA"/>
</dbReference>
<dbReference type="SMART" id="SM01268">
    <property type="entry name" value="BTD"/>
    <property type="match status" value="1"/>
</dbReference>
<protein>
    <recommendedName>
        <fullName evidence="16">Suppressor of hairless protein</fullName>
    </recommendedName>
</protein>
<comment type="similarity">
    <text evidence="2">Belongs to the Su(H) family.</text>
</comment>
<evidence type="ECO:0000313" key="14">
    <source>
        <dbReference type="EnsemblMetazoa" id="MESCA005881-PA"/>
    </source>
</evidence>
<dbReference type="InterPro" id="IPR013783">
    <property type="entry name" value="Ig-like_fold"/>
</dbReference>
<dbReference type="FunFam" id="2.60.40.10:FF:000074">
    <property type="entry name" value="Recombining binding protein suppressor of hairless, putative"/>
    <property type="match status" value="1"/>
</dbReference>
<dbReference type="Gene3D" id="2.60.40.1450">
    <property type="entry name" value="LAG1, DNA binding domain"/>
    <property type="match status" value="1"/>
</dbReference>
<evidence type="ECO:0000256" key="4">
    <source>
        <dbReference type="ARBA" id="ARBA00022737"/>
    </source>
</evidence>
<dbReference type="SUPFAM" id="SSF49417">
    <property type="entry name" value="p53-like transcription factors"/>
    <property type="match status" value="1"/>
</dbReference>
<evidence type="ECO:0000256" key="10">
    <source>
        <dbReference type="ARBA" id="ARBA00023242"/>
    </source>
</evidence>
<keyword evidence="5" id="KW-0914">Notch signaling pathway</keyword>
<proteinExistence type="inferred from homology"/>
<evidence type="ECO:0000259" key="13">
    <source>
        <dbReference type="SMART" id="SM01268"/>
    </source>
</evidence>
<dbReference type="EMBL" id="CAQQ02196789">
    <property type="status" value="NOT_ANNOTATED_CDS"/>
    <property type="molecule type" value="Genomic_DNA"/>
</dbReference>
<comment type="subcellular location">
    <subcellularLocation>
        <location evidence="1">Nucleus</location>
    </subcellularLocation>
</comment>
<dbReference type="GO" id="GO:1990433">
    <property type="term" value="C:CSL-Notch-Mastermind transcription factor complex"/>
    <property type="evidence" value="ECO:0007669"/>
    <property type="project" value="UniProtKB-ARBA"/>
</dbReference>
<sequence>MKSVNGEPQQHHHNHHYYPSSSPSSSSAAHHHQNHQHLQTMPHYGLGGGYVQTPPSPPTQQSGQGGGPGPGHLGNSALLPTSPSHHMGLMSRMNYTNNQSPSGPGGGPGHGPGHNPGSQSIYSSRTFEEKSLTREAMEKYMRERNDMVIVILHAKVAQKSYGNEKRFFCPPPCIYLLNDGWPRRQEEMLQNGESEQGSQLCAFIGIGNNSDQDMQQLDLNGKSYCAAKTLFISDSDKRKHFMLSVKMLYGNGHNIGLFNSKRIKVISKPSKKKQSLKNADLCIASGTNVALFNRLRSQTVSTRYLHVENGHFHASSTQWGAFTIHLLDDNESESEEFAVREGYIHYGATVKLVCSTTGMALPRLIVRKVDKQMALLEADDPVSQLHKCAFYMKDTDRIKNYSVPGYSVSKEPNKEMINDGACWTIISTDKAEYQFYEGMGPVAAPVTPVPIVNSLNLNGGGTAAILELTGENFTPRLQVWFGDVEAETMYQCGEVMLCVVPEISKFRGEWLWIRQPTQVPISLVRKDGIIYSTGLTFTYTPELAPRPHISPVEDILRPRHNNNNNSSNNGSTNTNSTNSTNNNMNSMTNNNPSSMGNHQQSPSAPSAPTSSTPQQQQQLPSMSDVQWNSHHGGLP</sequence>
<reference evidence="15" key="1">
    <citation type="submission" date="2013-02" db="EMBL/GenBank/DDBJ databases">
        <authorList>
            <person name="Hughes D."/>
        </authorList>
    </citation>
    <scope>NUCLEOTIDE SEQUENCE</scope>
    <source>
        <strain>Durham</strain>
        <strain evidence="15">NC isolate 2 -- Noor lab</strain>
    </source>
</reference>
<keyword evidence="7" id="KW-0238">DNA-binding</keyword>
<dbReference type="GO" id="GO:0005654">
    <property type="term" value="C:nucleoplasm"/>
    <property type="evidence" value="ECO:0007669"/>
    <property type="project" value="UniProtKB-ARBA"/>
</dbReference>
<dbReference type="GO" id="GO:0048513">
    <property type="term" value="P:animal organ development"/>
    <property type="evidence" value="ECO:0007669"/>
    <property type="project" value="UniProtKB-ARBA"/>
</dbReference>
<keyword evidence="8" id="KW-0010">Activator</keyword>
<dbReference type="InterPro" id="IPR036358">
    <property type="entry name" value="BTD_sf"/>
</dbReference>
<dbReference type="Gene3D" id="2.80.10.50">
    <property type="match status" value="1"/>
</dbReference>
<dbReference type="SMART" id="SM01267">
    <property type="entry name" value="LAG1_DNAbind"/>
    <property type="match status" value="1"/>
</dbReference>
<dbReference type="FunFam" id="2.80.10.50:FF:000003">
    <property type="entry name" value="recombining binding protein suppressor of hairless"/>
    <property type="match status" value="1"/>
</dbReference>
<dbReference type="SUPFAM" id="SSF110217">
    <property type="entry name" value="DNA-binding protein LAG-1 (CSL)"/>
    <property type="match status" value="1"/>
</dbReference>
<evidence type="ECO:0000256" key="2">
    <source>
        <dbReference type="ARBA" id="ARBA00009704"/>
    </source>
</evidence>
<keyword evidence="4" id="KW-0677">Repeat</keyword>
<feature type="compositionally biased region" description="Gly residues" evidence="11">
    <location>
        <begin position="103"/>
        <end position="114"/>
    </location>
</feature>
<evidence type="ECO:0000256" key="1">
    <source>
        <dbReference type="ARBA" id="ARBA00004123"/>
    </source>
</evidence>
<dbReference type="EnsemblMetazoa" id="MESCA005881-RA">
    <property type="protein sequence ID" value="MESCA005881-PA"/>
    <property type="gene ID" value="MESCA005881"/>
</dbReference>
<dbReference type="HOGENOM" id="CLU_022207_2_1_1"/>
<dbReference type="GO" id="GO:0000122">
    <property type="term" value="P:negative regulation of transcription by RNA polymerase II"/>
    <property type="evidence" value="ECO:0007669"/>
    <property type="project" value="UniProtKB-ARBA"/>
</dbReference>
<reference evidence="14" key="2">
    <citation type="submission" date="2015-06" db="UniProtKB">
        <authorList>
            <consortium name="EnsemblMetazoa"/>
        </authorList>
    </citation>
    <scope>IDENTIFICATION</scope>
</reference>
<dbReference type="Pfam" id="PF09270">
    <property type="entry name" value="BTD"/>
    <property type="match status" value="1"/>
</dbReference>
<dbReference type="AlphaFoldDB" id="T1GQH4"/>
<dbReference type="Pfam" id="PF09271">
    <property type="entry name" value="LAG1-DNAbind"/>
    <property type="match status" value="1"/>
</dbReference>
<name>T1GQH4_MEGSC</name>
<dbReference type="PANTHER" id="PTHR10665">
    <property type="entry name" value="RECOMBINING BINDING PROTEIN SUPPRESSOR OF HAIRLESS"/>
    <property type="match status" value="1"/>
</dbReference>
<feature type="domain" description="RBP-J/Cbf11/Cbf12 DNA binding" evidence="12">
    <location>
        <begin position="148"/>
        <end position="280"/>
    </location>
</feature>
<feature type="region of interest" description="Disordered" evidence="11">
    <location>
        <begin position="1"/>
        <end position="126"/>
    </location>
</feature>
<feature type="compositionally biased region" description="Gly residues" evidence="11">
    <location>
        <begin position="63"/>
        <end position="72"/>
    </location>
</feature>
<dbReference type="EMBL" id="CAQQ02196791">
    <property type="status" value="NOT_ANNOTATED_CDS"/>
    <property type="molecule type" value="Genomic_DNA"/>
</dbReference>
<feature type="domain" description="Beta-trefoil DNA-binding" evidence="13">
    <location>
        <begin position="281"/>
        <end position="423"/>
    </location>
</feature>
<evidence type="ECO:0000256" key="3">
    <source>
        <dbReference type="ARBA" id="ARBA00022491"/>
    </source>
</evidence>
<feature type="compositionally biased region" description="Low complexity" evidence="11">
    <location>
        <begin position="561"/>
        <end position="623"/>
    </location>
</feature>
<dbReference type="InterPro" id="IPR014756">
    <property type="entry name" value="Ig_E-set"/>
</dbReference>
<dbReference type="Pfam" id="PF20144">
    <property type="entry name" value="TIG_SUH"/>
    <property type="match status" value="1"/>
</dbReference>
<dbReference type="GO" id="GO:0001228">
    <property type="term" value="F:DNA-binding transcription activator activity, RNA polymerase II-specific"/>
    <property type="evidence" value="ECO:0007669"/>
    <property type="project" value="InterPro"/>
</dbReference>
<keyword evidence="9" id="KW-0804">Transcription</keyword>
<keyword evidence="6" id="KW-0805">Transcription regulation</keyword>
<evidence type="ECO:0000256" key="7">
    <source>
        <dbReference type="ARBA" id="ARBA00023125"/>
    </source>
</evidence>
<keyword evidence="15" id="KW-1185">Reference proteome</keyword>
<keyword evidence="10" id="KW-0539">Nucleus</keyword>
<dbReference type="OMA" id="QRQDMPH"/>
<evidence type="ECO:0008006" key="16">
    <source>
        <dbReference type="Google" id="ProtNLM"/>
    </source>
</evidence>
<dbReference type="GO" id="GO:0007219">
    <property type="term" value="P:Notch signaling pathway"/>
    <property type="evidence" value="ECO:0007669"/>
    <property type="project" value="UniProtKB-KW"/>
</dbReference>
<evidence type="ECO:0000256" key="9">
    <source>
        <dbReference type="ARBA" id="ARBA00023163"/>
    </source>
</evidence>
<evidence type="ECO:0000256" key="5">
    <source>
        <dbReference type="ARBA" id="ARBA00022976"/>
    </source>
</evidence>
<evidence type="ECO:0000313" key="15">
    <source>
        <dbReference type="Proteomes" id="UP000015102"/>
    </source>
</evidence>
<dbReference type="InterPro" id="IPR040159">
    <property type="entry name" value="CLS_fam"/>
</dbReference>
<dbReference type="SUPFAM" id="SSF81296">
    <property type="entry name" value="E set domains"/>
    <property type="match status" value="1"/>
</dbReference>
<dbReference type="InterPro" id="IPR037095">
    <property type="entry name" value="RBP-J/Cbf11_DNA-bd_sf"/>
</dbReference>
<dbReference type="InterPro" id="IPR008967">
    <property type="entry name" value="p53-like_TF_DNA-bd_sf"/>
</dbReference>
<feature type="compositionally biased region" description="Low complexity" evidence="11">
    <location>
        <begin position="17"/>
        <end position="28"/>
    </location>
</feature>
<dbReference type="Proteomes" id="UP000015102">
    <property type="component" value="Unassembled WGS sequence"/>
</dbReference>
<evidence type="ECO:0000256" key="11">
    <source>
        <dbReference type="SAM" id="MobiDB-lite"/>
    </source>
</evidence>
<organism evidence="14 15">
    <name type="scientific">Megaselia scalaris</name>
    <name type="common">Humpbacked fly</name>
    <name type="synonym">Phora scalaris</name>
    <dbReference type="NCBI Taxonomy" id="36166"/>
    <lineage>
        <taxon>Eukaryota</taxon>
        <taxon>Metazoa</taxon>
        <taxon>Ecdysozoa</taxon>
        <taxon>Arthropoda</taxon>
        <taxon>Hexapoda</taxon>
        <taxon>Insecta</taxon>
        <taxon>Pterygota</taxon>
        <taxon>Neoptera</taxon>
        <taxon>Endopterygota</taxon>
        <taxon>Diptera</taxon>
        <taxon>Brachycera</taxon>
        <taxon>Muscomorpha</taxon>
        <taxon>Platypezoidea</taxon>
        <taxon>Phoridae</taxon>
        <taxon>Megaseliini</taxon>
        <taxon>Megaselia</taxon>
    </lineage>
</organism>
<evidence type="ECO:0000256" key="8">
    <source>
        <dbReference type="ARBA" id="ARBA00023159"/>
    </source>
</evidence>
<dbReference type="Gene3D" id="2.60.40.10">
    <property type="entry name" value="Immunoglobulins"/>
    <property type="match status" value="1"/>
</dbReference>
<dbReference type="InterPro" id="IPR015350">
    <property type="entry name" value="Beta-trefoil_DNA-bd_dom"/>
</dbReference>
<accession>T1GQH4</accession>
<dbReference type="InterPro" id="IPR015351">
    <property type="entry name" value="RBP-J/Cbf11/Cbf12_DNA-bd"/>
</dbReference>
<evidence type="ECO:0000256" key="6">
    <source>
        <dbReference type="ARBA" id="ARBA00023015"/>
    </source>
</evidence>
<feature type="region of interest" description="Disordered" evidence="11">
    <location>
        <begin position="553"/>
        <end position="635"/>
    </location>
</feature>
<dbReference type="STRING" id="36166.T1GQH4"/>
<dbReference type="FunFam" id="2.60.40.1450:FF:000001">
    <property type="entry name" value="Recombining binding protein suppressor of hairless"/>
    <property type="match status" value="1"/>
</dbReference>
<dbReference type="InterPro" id="IPR038007">
    <property type="entry name" value="RBP-Jkappa_IPT"/>
</dbReference>